<dbReference type="Proteomes" id="UP001163046">
    <property type="component" value="Unassembled WGS sequence"/>
</dbReference>
<gene>
    <name evidence="2" type="ORF">OS493_036404</name>
</gene>
<dbReference type="AlphaFoldDB" id="A0A9W9ZIT7"/>
<proteinExistence type="predicted"/>
<feature type="coiled-coil region" evidence="1">
    <location>
        <begin position="1"/>
        <end position="35"/>
    </location>
</feature>
<evidence type="ECO:0000313" key="2">
    <source>
        <dbReference type="EMBL" id="KAJ7382205.1"/>
    </source>
</evidence>
<name>A0A9W9ZIT7_9CNID</name>
<dbReference type="EMBL" id="MU825933">
    <property type="protein sequence ID" value="KAJ7382205.1"/>
    <property type="molecule type" value="Genomic_DNA"/>
</dbReference>
<sequence>VEGLKDNLSMEIESRNDAEEEIETLKAQVASYQFHCEYICTSEPFYDIAFFDGEVTCLAYPKPPGKECCYPLLGLFCPILQLLERS</sequence>
<keyword evidence="3" id="KW-1185">Reference proteome</keyword>
<comment type="caution">
    <text evidence="2">The sequence shown here is derived from an EMBL/GenBank/DDBJ whole genome shotgun (WGS) entry which is preliminary data.</text>
</comment>
<accession>A0A9W9ZIT7</accession>
<evidence type="ECO:0000313" key="3">
    <source>
        <dbReference type="Proteomes" id="UP001163046"/>
    </source>
</evidence>
<protein>
    <submittedName>
        <fullName evidence="2">Uncharacterized protein</fullName>
    </submittedName>
</protein>
<organism evidence="2 3">
    <name type="scientific">Desmophyllum pertusum</name>
    <dbReference type="NCBI Taxonomy" id="174260"/>
    <lineage>
        <taxon>Eukaryota</taxon>
        <taxon>Metazoa</taxon>
        <taxon>Cnidaria</taxon>
        <taxon>Anthozoa</taxon>
        <taxon>Hexacorallia</taxon>
        <taxon>Scleractinia</taxon>
        <taxon>Caryophylliina</taxon>
        <taxon>Caryophylliidae</taxon>
        <taxon>Desmophyllum</taxon>
    </lineage>
</organism>
<keyword evidence="1" id="KW-0175">Coiled coil</keyword>
<feature type="non-terminal residue" evidence="2">
    <location>
        <position position="86"/>
    </location>
</feature>
<reference evidence="2" key="1">
    <citation type="submission" date="2023-01" db="EMBL/GenBank/DDBJ databases">
        <title>Genome assembly of the deep-sea coral Lophelia pertusa.</title>
        <authorList>
            <person name="Herrera S."/>
            <person name="Cordes E."/>
        </authorList>
    </citation>
    <scope>NUCLEOTIDE SEQUENCE</scope>
    <source>
        <strain evidence="2">USNM1676648</strain>
        <tissue evidence="2">Polyp</tissue>
    </source>
</reference>
<evidence type="ECO:0000256" key="1">
    <source>
        <dbReference type="SAM" id="Coils"/>
    </source>
</evidence>